<organism evidence="1 2">
    <name type="scientific">Halopseudomonas xinjiangensis</name>
    <dbReference type="NCBI Taxonomy" id="487184"/>
    <lineage>
        <taxon>Bacteria</taxon>
        <taxon>Pseudomonadati</taxon>
        <taxon>Pseudomonadota</taxon>
        <taxon>Gammaproteobacteria</taxon>
        <taxon>Pseudomonadales</taxon>
        <taxon>Pseudomonadaceae</taxon>
        <taxon>Halopseudomonas</taxon>
    </lineage>
</organism>
<gene>
    <name evidence="1" type="ORF">SAMN05216421_0139</name>
</gene>
<evidence type="ECO:0000313" key="1">
    <source>
        <dbReference type="EMBL" id="SDR72602.1"/>
    </source>
</evidence>
<evidence type="ECO:0000313" key="2">
    <source>
        <dbReference type="Proteomes" id="UP000243207"/>
    </source>
</evidence>
<name>A0A1H1LE45_9GAMM</name>
<accession>A0A1H1LE45</accession>
<reference evidence="2" key="1">
    <citation type="submission" date="2016-10" db="EMBL/GenBank/DDBJ databases">
        <authorList>
            <person name="Varghese N."/>
            <person name="Submissions S."/>
        </authorList>
    </citation>
    <scope>NUCLEOTIDE SEQUENCE [LARGE SCALE GENOMIC DNA]</scope>
    <source>
        <strain evidence="2">NRRL B-51270</strain>
    </source>
</reference>
<proteinExistence type="predicted"/>
<dbReference type="AlphaFoldDB" id="A0A1H1LE45"/>
<dbReference type="Proteomes" id="UP000243207">
    <property type="component" value="Chromosome I"/>
</dbReference>
<sequence length="97" mass="10635">MAKKRKDQLQKIQDLDDRLKMEHSLVKLDGQKHWESIRNNVSPWWLVGGGLALGVVIGALKGSTQAGLFGTAFKGLRIWHLAHAFSGGSGMDPEIDA</sequence>
<keyword evidence="2" id="KW-1185">Reference proteome</keyword>
<dbReference type="EMBL" id="LT629736">
    <property type="protein sequence ID" value="SDR72602.1"/>
    <property type="molecule type" value="Genomic_DNA"/>
</dbReference>
<protein>
    <submittedName>
        <fullName evidence="1">Uncharacterized protein</fullName>
    </submittedName>
</protein>